<dbReference type="SUPFAM" id="SSF52402">
    <property type="entry name" value="Adenine nucleotide alpha hydrolases-like"/>
    <property type="match status" value="2"/>
</dbReference>
<evidence type="ECO:0000256" key="2">
    <source>
        <dbReference type="ARBA" id="ARBA00008791"/>
    </source>
</evidence>
<organism evidence="6 7">
    <name type="scientific">Pseudomonas citronellolis</name>
    <dbReference type="NCBI Taxonomy" id="53408"/>
    <lineage>
        <taxon>Bacteria</taxon>
        <taxon>Pseudomonadati</taxon>
        <taxon>Pseudomonadota</taxon>
        <taxon>Gammaproteobacteria</taxon>
        <taxon>Pseudomonadales</taxon>
        <taxon>Pseudomonadaceae</taxon>
        <taxon>Pseudomonas</taxon>
    </lineage>
</organism>
<comment type="function">
    <text evidence="4">Required for resistance to DNA-damaging agents.</text>
</comment>
<dbReference type="Gene3D" id="3.40.50.12370">
    <property type="match status" value="1"/>
</dbReference>
<feature type="domain" description="UspA" evidence="5">
    <location>
        <begin position="172"/>
        <end position="297"/>
    </location>
</feature>
<evidence type="ECO:0000256" key="3">
    <source>
        <dbReference type="ARBA" id="ARBA00022490"/>
    </source>
</evidence>
<evidence type="ECO:0000313" key="6">
    <source>
        <dbReference type="EMBL" id="ANI15012.1"/>
    </source>
</evidence>
<dbReference type="RefSeq" id="WP_058072587.1">
    <property type="nucleotide sequence ID" value="NZ_CP015878.1"/>
</dbReference>
<dbReference type="AlphaFoldDB" id="A0A1A9KBW0"/>
<feature type="domain" description="UspA" evidence="5">
    <location>
        <begin position="6"/>
        <end position="143"/>
    </location>
</feature>
<proteinExistence type="inferred from homology"/>
<accession>A0A1A9KBW0</accession>
<evidence type="ECO:0000256" key="1">
    <source>
        <dbReference type="ARBA" id="ARBA00004496"/>
    </source>
</evidence>
<dbReference type="PANTHER" id="PTHR47892:SF1">
    <property type="entry name" value="UNIVERSAL STRESS PROTEIN E"/>
    <property type="match status" value="1"/>
</dbReference>
<comment type="subcellular location">
    <subcellularLocation>
        <location evidence="1">Cytoplasm</location>
    </subcellularLocation>
</comment>
<dbReference type="InterPro" id="IPR006016">
    <property type="entry name" value="UspA"/>
</dbReference>
<dbReference type="Proteomes" id="UP000077748">
    <property type="component" value="Chromosome"/>
</dbReference>
<dbReference type="GO" id="GO:0005737">
    <property type="term" value="C:cytoplasm"/>
    <property type="evidence" value="ECO:0007669"/>
    <property type="project" value="UniProtKB-SubCell"/>
</dbReference>
<comment type="similarity">
    <text evidence="2">Belongs to the universal stress protein A family.</text>
</comment>
<evidence type="ECO:0000256" key="4">
    <source>
        <dbReference type="ARBA" id="ARBA00037131"/>
    </source>
</evidence>
<keyword evidence="3" id="KW-0963">Cytoplasm</keyword>
<gene>
    <name evidence="6" type="ORF">A9C11_13900</name>
</gene>
<sequence>MNAYTRLLLICDPLLRDSAAMARAKALALAGGGHLHMVTLDALPVGLGVLDSVLQTRAREETRLRQERWLEERAGELRAQGIEVGVEAIWTENPLEEALCLVEQHGIDLVVKDSQYEPALSRAIMTPLDWQLLRRCPVPLHLVSTADNPRPQRVLAALDLSQDDVLVDQLNDHIVESAQALARQCGAELHLLQAYDLASGYLAYAAGPVAWSPEVAEQMSGRSRQRMDRIGERFGVGRPYQHLVKGAATQVISEFANEKRFDVVVMGTLYRPGLAKIIGSTTEQALYRVHSGILAVRP</sequence>
<reference evidence="6 7" key="1">
    <citation type="submission" date="2016-05" db="EMBL/GenBank/DDBJ databases">
        <title>Genome Sequence of Pseudomonas citronellolis Strain SJTE-3, an Estrogens and Persistent Organic Pollutants degradation strain.</title>
        <authorList>
            <person name="Liang R."/>
        </authorList>
    </citation>
    <scope>NUCLEOTIDE SEQUENCE [LARGE SCALE GENOMIC DNA]</scope>
    <source>
        <strain evidence="6 7">SJTE-3</strain>
    </source>
</reference>
<dbReference type="EMBL" id="CP015878">
    <property type="protein sequence ID" value="ANI15012.1"/>
    <property type="molecule type" value="Genomic_DNA"/>
</dbReference>
<dbReference type="Pfam" id="PF00582">
    <property type="entry name" value="Usp"/>
    <property type="match status" value="2"/>
</dbReference>
<protein>
    <submittedName>
        <fullName evidence="6">Universal stress protein</fullName>
    </submittedName>
</protein>
<dbReference type="PANTHER" id="PTHR47892">
    <property type="entry name" value="UNIVERSAL STRESS PROTEIN E"/>
    <property type="match status" value="1"/>
</dbReference>
<evidence type="ECO:0000313" key="7">
    <source>
        <dbReference type="Proteomes" id="UP000077748"/>
    </source>
</evidence>
<name>A0A1A9KBW0_9PSED</name>
<evidence type="ECO:0000259" key="5">
    <source>
        <dbReference type="Pfam" id="PF00582"/>
    </source>
</evidence>